<name>A0A6G0Z8Q8_APHCR</name>
<protein>
    <submittedName>
        <fullName evidence="1">Uncharacterized protein</fullName>
    </submittedName>
</protein>
<accession>A0A6G0Z8Q8</accession>
<sequence length="46" mass="5360">MMGRRYLTQKKEKGLDFFKKKTANYRSGIYIVAKSSLCLIQKLAKC</sequence>
<dbReference type="AlphaFoldDB" id="A0A6G0Z8Q8"/>
<proteinExistence type="predicted"/>
<reference evidence="1 2" key="1">
    <citation type="submission" date="2019-08" db="EMBL/GenBank/DDBJ databases">
        <title>Whole genome of Aphis craccivora.</title>
        <authorList>
            <person name="Voronova N.V."/>
            <person name="Shulinski R.S."/>
            <person name="Bandarenka Y.V."/>
            <person name="Zhorov D.G."/>
            <person name="Warner D."/>
        </authorList>
    </citation>
    <scope>NUCLEOTIDE SEQUENCE [LARGE SCALE GENOMIC DNA]</scope>
    <source>
        <strain evidence="1">180601</strain>
        <tissue evidence="1">Whole Body</tissue>
    </source>
</reference>
<evidence type="ECO:0000313" key="1">
    <source>
        <dbReference type="EMBL" id="KAF0767200.1"/>
    </source>
</evidence>
<keyword evidence="2" id="KW-1185">Reference proteome</keyword>
<comment type="caution">
    <text evidence="1">The sequence shown here is derived from an EMBL/GenBank/DDBJ whole genome shotgun (WGS) entry which is preliminary data.</text>
</comment>
<dbReference type="Proteomes" id="UP000478052">
    <property type="component" value="Unassembled WGS sequence"/>
</dbReference>
<dbReference type="EMBL" id="VUJU01001023">
    <property type="protein sequence ID" value="KAF0767200.1"/>
    <property type="molecule type" value="Genomic_DNA"/>
</dbReference>
<evidence type="ECO:0000313" key="2">
    <source>
        <dbReference type="Proteomes" id="UP000478052"/>
    </source>
</evidence>
<gene>
    <name evidence="1" type="ORF">FWK35_00011732</name>
</gene>
<organism evidence="1 2">
    <name type="scientific">Aphis craccivora</name>
    <name type="common">Cowpea aphid</name>
    <dbReference type="NCBI Taxonomy" id="307492"/>
    <lineage>
        <taxon>Eukaryota</taxon>
        <taxon>Metazoa</taxon>
        <taxon>Ecdysozoa</taxon>
        <taxon>Arthropoda</taxon>
        <taxon>Hexapoda</taxon>
        <taxon>Insecta</taxon>
        <taxon>Pterygota</taxon>
        <taxon>Neoptera</taxon>
        <taxon>Paraneoptera</taxon>
        <taxon>Hemiptera</taxon>
        <taxon>Sternorrhyncha</taxon>
        <taxon>Aphidomorpha</taxon>
        <taxon>Aphidoidea</taxon>
        <taxon>Aphididae</taxon>
        <taxon>Aphidini</taxon>
        <taxon>Aphis</taxon>
        <taxon>Aphis</taxon>
    </lineage>
</organism>